<organism evidence="2 3">
    <name type="scientific">Spirosoma aureum</name>
    <dbReference type="NCBI Taxonomy" id="2692134"/>
    <lineage>
        <taxon>Bacteria</taxon>
        <taxon>Pseudomonadati</taxon>
        <taxon>Bacteroidota</taxon>
        <taxon>Cytophagia</taxon>
        <taxon>Cytophagales</taxon>
        <taxon>Cytophagaceae</taxon>
        <taxon>Spirosoma</taxon>
    </lineage>
</organism>
<dbReference type="Proteomes" id="UP000501802">
    <property type="component" value="Chromosome"/>
</dbReference>
<evidence type="ECO:0000313" key="3">
    <source>
        <dbReference type="Proteomes" id="UP000501802"/>
    </source>
</evidence>
<reference evidence="2 3" key="1">
    <citation type="submission" date="2020-03" db="EMBL/GenBank/DDBJ databases">
        <authorList>
            <person name="Kim M.K."/>
        </authorList>
    </citation>
    <scope>NUCLEOTIDE SEQUENCE [LARGE SCALE GENOMIC DNA]</scope>
    <source>
        <strain evidence="2 3">BT328</strain>
    </source>
</reference>
<dbReference type="RefSeq" id="WP_167210583.1">
    <property type="nucleotide sequence ID" value="NZ_CP050063.1"/>
</dbReference>
<feature type="region of interest" description="Disordered" evidence="1">
    <location>
        <begin position="57"/>
        <end position="90"/>
    </location>
</feature>
<accession>A0A6G9AQ50</accession>
<evidence type="ECO:0000256" key="1">
    <source>
        <dbReference type="SAM" id="MobiDB-lite"/>
    </source>
</evidence>
<dbReference type="AlphaFoldDB" id="A0A6G9AQ50"/>
<sequence length="90" mass="9822">MNSSASTRLRLIELKFDFRSVCYTINDQLGLYLGTYNCQTGAITFYTIGGDGSPIQFSTPGISRPSPSSMSGIIEQEPRNDPKPITILAT</sequence>
<gene>
    <name evidence="2" type="ORF">G8759_18520</name>
</gene>
<name>A0A6G9AQ50_9BACT</name>
<feature type="compositionally biased region" description="Polar residues" evidence="1">
    <location>
        <begin position="57"/>
        <end position="71"/>
    </location>
</feature>
<proteinExistence type="predicted"/>
<protein>
    <submittedName>
        <fullName evidence="2">Uncharacterized protein</fullName>
    </submittedName>
</protein>
<dbReference type="EMBL" id="CP050063">
    <property type="protein sequence ID" value="QIP14466.1"/>
    <property type="molecule type" value="Genomic_DNA"/>
</dbReference>
<dbReference type="KEGG" id="spib:G8759_18520"/>
<keyword evidence="3" id="KW-1185">Reference proteome</keyword>
<evidence type="ECO:0000313" key="2">
    <source>
        <dbReference type="EMBL" id="QIP14466.1"/>
    </source>
</evidence>